<protein>
    <submittedName>
        <fullName evidence="9">Glycosyl transferase, group 2 family protein</fullName>
    </submittedName>
</protein>
<keyword evidence="4" id="KW-0812">Transmembrane</keyword>
<dbReference type="InterPro" id="IPR001173">
    <property type="entry name" value="Glyco_trans_2-like"/>
</dbReference>
<keyword evidence="5" id="KW-0448">Lipopolysaccharide biosynthesis</keyword>
<dbReference type="PANTHER" id="PTHR48090:SF3">
    <property type="entry name" value="UNDECAPRENYL-PHOSPHATE 4-DEOXY-4-FORMAMIDO-L-ARABINOSE TRANSFERASE"/>
    <property type="match status" value="1"/>
</dbReference>
<dbReference type="InterPro" id="IPR050256">
    <property type="entry name" value="Glycosyltransferase_2"/>
</dbReference>
<dbReference type="Proteomes" id="UP000006322">
    <property type="component" value="Unassembled WGS sequence"/>
</dbReference>
<evidence type="ECO:0000313" key="10">
    <source>
        <dbReference type="Proteomes" id="UP000006322"/>
    </source>
</evidence>
<feature type="domain" description="Glycosyltransferase 2-like" evidence="8">
    <location>
        <begin position="15"/>
        <end position="175"/>
    </location>
</feature>
<evidence type="ECO:0000256" key="6">
    <source>
        <dbReference type="ARBA" id="ARBA00022989"/>
    </source>
</evidence>
<dbReference type="GO" id="GO:0099621">
    <property type="term" value="F:undecaprenyl-phosphate 4-deoxy-4-formamido-L-arabinose transferase activity"/>
    <property type="evidence" value="ECO:0007669"/>
    <property type="project" value="TreeGrafter"/>
</dbReference>
<evidence type="ECO:0000256" key="3">
    <source>
        <dbReference type="ARBA" id="ARBA00022679"/>
    </source>
</evidence>
<reference evidence="10" key="1">
    <citation type="journal article" date="2014" name="Environ. Microbiol.">
        <title>Comparative genomics of the marine bacterial genus Glaciecola reveals the high degree of genomic diversity and genomic characteristic for cold adaptation.</title>
        <authorList>
            <person name="Qin Q.L."/>
            <person name="Xie B.B."/>
            <person name="Yu Y."/>
            <person name="Shu Y.L."/>
            <person name="Rong J.C."/>
            <person name="Zhang Y.J."/>
            <person name="Zhao D.L."/>
            <person name="Chen X.L."/>
            <person name="Zhang X.Y."/>
            <person name="Chen B."/>
            <person name="Zhou B.C."/>
            <person name="Zhang Y.Z."/>
        </authorList>
    </citation>
    <scope>NUCLEOTIDE SEQUENCE [LARGE SCALE GENOMIC DNA]</scope>
    <source>
        <strain evidence="10">LMG 21857</strain>
    </source>
</reference>
<evidence type="ECO:0000259" key="8">
    <source>
        <dbReference type="Pfam" id="PF00535"/>
    </source>
</evidence>
<keyword evidence="7" id="KW-0472">Membrane</keyword>
<dbReference type="FunFam" id="3.90.550.10:FF:000170">
    <property type="entry name" value="Dolichol-phosphate mannosyltransferase"/>
    <property type="match status" value="1"/>
</dbReference>
<keyword evidence="3 9" id="KW-0808">Transferase</keyword>
<dbReference type="SUPFAM" id="SSF53448">
    <property type="entry name" value="Nucleotide-diphospho-sugar transferases"/>
    <property type="match status" value="1"/>
</dbReference>
<keyword evidence="2" id="KW-0328">Glycosyltransferase</keyword>
<evidence type="ECO:0000256" key="7">
    <source>
        <dbReference type="ARBA" id="ARBA00023136"/>
    </source>
</evidence>
<dbReference type="AlphaFoldDB" id="K6ZZD8"/>
<sequence length="254" mass="28582">MYLGLNMNLLPVHVSAVIPAKNEAENIEPLVSEIIEQFGSRNDFEIIYVDDGSTDSTADKVLLLSLKYPGIVRLVQHDFSVGQSTAIHSGVSLAKGELIVTLDADGQNDPVDMLALINKGESFEKGADYCVAGYRRMRKDTQWKRLQSRIANKIRSRLLNDNTPDTGCGLKVFPKHTFLKLPYFDHMHRFLPALIKRQGGVIVVMEVSHRNRQFGQSKYGMWGRLSAGIIDMLGVIWLQRRAKLPNISEIYPNE</sequence>
<dbReference type="GO" id="GO:0009103">
    <property type="term" value="P:lipopolysaccharide biosynthetic process"/>
    <property type="evidence" value="ECO:0007669"/>
    <property type="project" value="UniProtKB-KW"/>
</dbReference>
<accession>K6ZZD8</accession>
<organism evidence="9 10">
    <name type="scientific">Paraglaciecola polaris LMG 21857</name>
    <dbReference type="NCBI Taxonomy" id="1129793"/>
    <lineage>
        <taxon>Bacteria</taxon>
        <taxon>Pseudomonadati</taxon>
        <taxon>Pseudomonadota</taxon>
        <taxon>Gammaproteobacteria</taxon>
        <taxon>Alteromonadales</taxon>
        <taxon>Alteromonadaceae</taxon>
        <taxon>Paraglaciecola</taxon>
    </lineage>
</organism>
<keyword evidence="6" id="KW-1133">Transmembrane helix</keyword>
<keyword evidence="10" id="KW-1185">Reference proteome</keyword>
<dbReference type="EMBL" id="BAER01000143">
    <property type="protein sequence ID" value="GAC35572.1"/>
    <property type="molecule type" value="Genomic_DNA"/>
</dbReference>
<evidence type="ECO:0000256" key="1">
    <source>
        <dbReference type="ARBA" id="ARBA00022475"/>
    </source>
</evidence>
<dbReference type="GO" id="GO:0005886">
    <property type="term" value="C:plasma membrane"/>
    <property type="evidence" value="ECO:0007669"/>
    <property type="project" value="TreeGrafter"/>
</dbReference>
<keyword evidence="1" id="KW-1003">Cell membrane</keyword>
<dbReference type="Gene3D" id="3.90.550.10">
    <property type="entry name" value="Spore Coat Polysaccharide Biosynthesis Protein SpsA, Chain A"/>
    <property type="match status" value="1"/>
</dbReference>
<evidence type="ECO:0000256" key="5">
    <source>
        <dbReference type="ARBA" id="ARBA00022985"/>
    </source>
</evidence>
<gene>
    <name evidence="9" type="ORF">GPLA_4698</name>
</gene>
<comment type="caution">
    <text evidence="9">The sequence shown here is derived from an EMBL/GenBank/DDBJ whole genome shotgun (WGS) entry which is preliminary data.</text>
</comment>
<evidence type="ECO:0000313" key="9">
    <source>
        <dbReference type="EMBL" id="GAC35572.1"/>
    </source>
</evidence>
<dbReference type="STRING" id="1129793.GPLA_4698"/>
<evidence type="ECO:0000256" key="2">
    <source>
        <dbReference type="ARBA" id="ARBA00022676"/>
    </source>
</evidence>
<dbReference type="Pfam" id="PF00535">
    <property type="entry name" value="Glycos_transf_2"/>
    <property type="match status" value="1"/>
</dbReference>
<dbReference type="InterPro" id="IPR029044">
    <property type="entry name" value="Nucleotide-diphossugar_trans"/>
</dbReference>
<name>K6ZZD8_9ALTE</name>
<dbReference type="PANTHER" id="PTHR48090">
    <property type="entry name" value="UNDECAPRENYL-PHOSPHATE 4-DEOXY-4-FORMAMIDO-L-ARABINOSE TRANSFERASE-RELATED"/>
    <property type="match status" value="1"/>
</dbReference>
<evidence type="ECO:0000256" key="4">
    <source>
        <dbReference type="ARBA" id="ARBA00022692"/>
    </source>
</evidence>
<proteinExistence type="predicted"/>
<dbReference type="CDD" id="cd04179">
    <property type="entry name" value="DPM_DPG-synthase_like"/>
    <property type="match status" value="1"/>
</dbReference>